<dbReference type="NCBIfam" id="TIGR00575">
    <property type="entry name" value="dnlj"/>
    <property type="match status" value="1"/>
</dbReference>
<dbReference type="AlphaFoldDB" id="A0A1F6BZ39"/>
<evidence type="ECO:0000256" key="10">
    <source>
        <dbReference type="ARBA" id="ARBA00023027"/>
    </source>
</evidence>
<evidence type="ECO:0000313" key="16">
    <source>
        <dbReference type="EMBL" id="OGG42088.1"/>
    </source>
</evidence>
<evidence type="ECO:0000256" key="13">
    <source>
        <dbReference type="ARBA" id="ARBA00060881"/>
    </source>
</evidence>
<sequence>MKKAGQSKDERIEKLRNLVLYHQRLYHEKDAPEISDEAYDSLVRELRELEGVGEEGSSVANLVGARPSEAFTKVKHQVRQWSLNNVFDVPELKDWEESLKRRLATEGLSSSVLEYDVGPKLDGLKVVLTYERGQLVRAATRGDGVTGEDVTHTARVIDDIPEKLSVPVSLVAVGEVWLSEKEFKRINEEREREEMPLFANPRNAAAGSLRQLDPTVTARRKLSLIIYDLDFIDTNKTKFKIPATQQEEIALLQGLGFPTGKHTALCHELRDVIDYYNEWKDKRDALDYGVDGIVVKVNDITLQRRLGHTAKAPRFAAAFKFPAEQATTVVEDIVLQVGRTGVVTPVAHLRPTKIAGSVVSRATLHNEDQIKRLDVRVGDTVVLQKAGDVIPEIVSVVNELRPDGTKAYRFPKKVDGCGGGGLIERIPGEAAWRCVTLDSDFIHRRRLYHFVGKTALNLDGVGPRIIDLLLDEGLIKEPYDLFTLKVGDVIDLPGFKEKAAENLINAIQGAREVELPRLLVALSIPNVGEETARLISEYCGSIENVIGANVEELASIHGVGQIVAESVVRYMKDHQNQKKLRELLRFLTVRQIERVSKQSVLSNKTLVFTGSMVSLSRDEAKLLARKNGAHVTESVSRKTDFVIAGNEAGSKAEKAVELGVAILSEAEFLKMIG</sequence>
<dbReference type="STRING" id="1798475.A2837_00030"/>
<evidence type="ECO:0000256" key="8">
    <source>
        <dbReference type="ARBA" id="ARBA00022833"/>
    </source>
</evidence>
<feature type="domain" description="BRCT" evidence="15">
    <location>
        <begin position="596"/>
        <end position="673"/>
    </location>
</feature>
<feature type="binding site" evidence="14">
    <location>
        <position position="320"/>
    </location>
    <ligand>
        <name>NAD(+)</name>
        <dbReference type="ChEBI" id="CHEBI:57540"/>
    </ligand>
</feature>
<dbReference type="PIRSF" id="PIRSF001604">
    <property type="entry name" value="LigA"/>
    <property type="match status" value="1"/>
</dbReference>
<dbReference type="InterPro" id="IPR003583">
    <property type="entry name" value="Hlx-hairpin-Hlx_DNA-bd_motif"/>
</dbReference>
<feature type="binding site" evidence="14">
    <location>
        <position position="417"/>
    </location>
    <ligand>
        <name>Zn(2+)</name>
        <dbReference type="ChEBI" id="CHEBI:29105"/>
    </ligand>
</feature>
<dbReference type="SUPFAM" id="SSF56091">
    <property type="entry name" value="DNA ligase/mRNA capping enzyme, catalytic domain"/>
    <property type="match status" value="1"/>
</dbReference>
<dbReference type="GO" id="GO:0005829">
    <property type="term" value="C:cytosol"/>
    <property type="evidence" value="ECO:0007669"/>
    <property type="project" value="TreeGrafter"/>
</dbReference>
<evidence type="ECO:0000259" key="15">
    <source>
        <dbReference type="PROSITE" id="PS50172"/>
    </source>
</evidence>
<accession>A0A1F6BZ39</accession>
<dbReference type="Gene3D" id="1.10.287.610">
    <property type="entry name" value="Helix hairpin bin"/>
    <property type="match status" value="1"/>
</dbReference>
<evidence type="ECO:0000256" key="9">
    <source>
        <dbReference type="ARBA" id="ARBA00022842"/>
    </source>
</evidence>
<keyword evidence="9 14" id="KW-0460">Magnesium</keyword>
<dbReference type="Gene3D" id="1.10.150.20">
    <property type="entry name" value="5' to 3' exonuclease, C-terminal subdomain"/>
    <property type="match status" value="2"/>
</dbReference>
<dbReference type="NCBIfam" id="NF005932">
    <property type="entry name" value="PRK07956.1"/>
    <property type="match status" value="1"/>
</dbReference>
<keyword evidence="10 14" id="KW-0520">NAD</keyword>
<dbReference type="Gene3D" id="2.40.50.140">
    <property type="entry name" value="Nucleic acid-binding proteins"/>
    <property type="match status" value="1"/>
</dbReference>
<dbReference type="InterPro" id="IPR001679">
    <property type="entry name" value="DNA_ligase"/>
</dbReference>
<evidence type="ECO:0000256" key="6">
    <source>
        <dbReference type="ARBA" id="ARBA00022723"/>
    </source>
</evidence>
<comment type="function">
    <text evidence="1 14">DNA ligase that catalyzes the formation of phosphodiester linkages between 5'-phosphoryl and 3'-hydroxyl groups in double-stranded DNA using NAD as a coenzyme and as the energy source for the reaction. It is essential for DNA replication and repair of damaged DNA.</text>
</comment>
<dbReference type="CDD" id="cd17748">
    <property type="entry name" value="BRCT_DNA_ligase_like"/>
    <property type="match status" value="1"/>
</dbReference>
<dbReference type="HAMAP" id="MF_01588">
    <property type="entry name" value="DNA_ligase_A"/>
    <property type="match status" value="1"/>
</dbReference>
<dbReference type="Gene3D" id="3.30.470.30">
    <property type="entry name" value="DNA ligase/mRNA capping enzyme"/>
    <property type="match status" value="1"/>
</dbReference>
<comment type="catalytic activity">
    <reaction evidence="12 14">
        <text>NAD(+) + (deoxyribonucleotide)n-3'-hydroxyl + 5'-phospho-(deoxyribonucleotide)m = (deoxyribonucleotide)n+m + AMP + beta-nicotinamide D-nucleotide.</text>
        <dbReference type="EC" id="6.5.1.2"/>
    </reaction>
</comment>
<feature type="binding site" evidence="14">
    <location>
        <position position="296"/>
    </location>
    <ligand>
        <name>NAD(+)</name>
        <dbReference type="ChEBI" id="CHEBI:57540"/>
    </ligand>
</feature>
<feature type="binding site" evidence="14">
    <location>
        <position position="175"/>
    </location>
    <ligand>
        <name>NAD(+)</name>
        <dbReference type="ChEBI" id="CHEBI:57540"/>
    </ligand>
</feature>
<evidence type="ECO:0000256" key="3">
    <source>
        <dbReference type="ARBA" id="ARBA00013308"/>
    </source>
</evidence>
<dbReference type="GO" id="GO:0003677">
    <property type="term" value="F:DNA binding"/>
    <property type="evidence" value="ECO:0007669"/>
    <property type="project" value="InterPro"/>
</dbReference>
<evidence type="ECO:0000256" key="1">
    <source>
        <dbReference type="ARBA" id="ARBA00004067"/>
    </source>
</evidence>
<dbReference type="SUPFAM" id="SSF52113">
    <property type="entry name" value="BRCT domain"/>
    <property type="match status" value="1"/>
</dbReference>
<comment type="caution">
    <text evidence="14">Lacks conserved residue(s) required for the propagation of feature annotation.</text>
</comment>
<comment type="caution">
    <text evidence="16">The sequence shown here is derived from an EMBL/GenBank/DDBJ whole genome shotgun (WGS) entry which is preliminary data.</text>
</comment>
<dbReference type="InterPro" id="IPR010994">
    <property type="entry name" value="RuvA_2-like"/>
</dbReference>
<keyword evidence="5 14" id="KW-0235">DNA replication</keyword>
<feature type="binding site" evidence="14">
    <location>
        <begin position="36"/>
        <end position="40"/>
    </location>
    <ligand>
        <name>NAD(+)</name>
        <dbReference type="ChEBI" id="CHEBI:57540"/>
    </ligand>
</feature>
<keyword evidence="11 14" id="KW-0234">DNA repair</keyword>
<keyword evidence="8 14" id="KW-0862">Zinc</keyword>
<proteinExistence type="inferred from homology"/>
<dbReference type="Pfam" id="PF14520">
    <property type="entry name" value="HHH_5"/>
    <property type="match status" value="1"/>
</dbReference>
<evidence type="ECO:0000256" key="7">
    <source>
        <dbReference type="ARBA" id="ARBA00022763"/>
    </source>
</evidence>
<protein>
    <recommendedName>
        <fullName evidence="3 14">DNA ligase</fullName>
        <ecNumber evidence="2 14">6.5.1.2</ecNumber>
    </recommendedName>
    <alternativeName>
        <fullName evidence="14">Polydeoxyribonucleotide synthase [NAD(+)]</fullName>
    </alternativeName>
</protein>
<dbReference type="InterPro" id="IPR013840">
    <property type="entry name" value="DNAligase_N"/>
</dbReference>
<evidence type="ECO:0000256" key="2">
    <source>
        <dbReference type="ARBA" id="ARBA00012722"/>
    </source>
</evidence>
<dbReference type="PANTHER" id="PTHR23389">
    <property type="entry name" value="CHROMOSOME TRANSMISSION FIDELITY FACTOR 18"/>
    <property type="match status" value="1"/>
</dbReference>
<dbReference type="Pfam" id="PF12826">
    <property type="entry name" value="HHH_2"/>
    <property type="match status" value="1"/>
</dbReference>
<evidence type="ECO:0000256" key="14">
    <source>
        <dbReference type="HAMAP-Rule" id="MF_01588"/>
    </source>
</evidence>
<dbReference type="PROSITE" id="PS50172">
    <property type="entry name" value="BRCT"/>
    <property type="match status" value="1"/>
</dbReference>
<evidence type="ECO:0000313" key="17">
    <source>
        <dbReference type="Proteomes" id="UP000176322"/>
    </source>
</evidence>
<keyword evidence="14" id="KW-0464">Manganese</keyword>
<dbReference type="InterPro" id="IPR041663">
    <property type="entry name" value="DisA/LigA_HHH"/>
</dbReference>
<dbReference type="GO" id="GO:0003911">
    <property type="term" value="F:DNA ligase (NAD+) activity"/>
    <property type="evidence" value="ECO:0007669"/>
    <property type="project" value="UniProtKB-UniRule"/>
</dbReference>
<name>A0A1F6BZ39_9BACT</name>
<dbReference type="CDD" id="cd00114">
    <property type="entry name" value="LIGANc"/>
    <property type="match status" value="1"/>
</dbReference>
<dbReference type="SUPFAM" id="SSF47781">
    <property type="entry name" value="RuvA domain 2-like"/>
    <property type="match status" value="1"/>
</dbReference>
<dbReference type="SMART" id="SM00532">
    <property type="entry name" value="LIGANc"/>
    <property type="match status" value="1"/>
</dbReference>
<dbReference type="SMART" id="SM00292">
    <property type="entry name" value="BRCT"/>
    <property type="match status" value="1"/>
</dbReference>
<gene>
    <name evidence="14" type="primary">ligA</name>
    <name evidence="16" type="ORF">A2837_00030</name>
</gene>
<dbReference type="EC" id="6.5.1.2" evidence="2 14"/>
<dbReference type="GO" id="GO:0006260">
    <property type="term" value="P:DNA replication"/>
    <property type="evidence" value="ECO:0007669"/>
    <property type="project" value="UniProtKB-KW"/>
</dbReference>
<dbReference type="InterPro" id="IPR012340">
    <property type="entry name" value="NA-bd_OB-fold"/>
</dbReference>
<keyword evidence="6 14" id="KW-0479">Metal-binding</keyword>
<keyword evidence="4 14" id="KW-0436">Ligase</keyword>
<keyword evidence="7 14" id="KW-0227">DNA damage</keyword>
<evidence type="ECO:0000256" key="4">
    <source>
        <dbReference type="ARBA" id="ARBA00022598"/>
    </source>
</evidence>
<dbReference type="InterPro" id="IPR001357">
    <property type="entry name" value="BRCT_dom"/>
</dbReference>
<dbReference type="Pfam" id="PF01653">
    <property type="entry name" value="DNA_ligase_aden"/>
    <property type="match status" value="1"/>
</dbReference>
<dbReference type="EMBL" id="MFKO01000001">
    <property type="protein sequence ID" value="OGG42088.1"/>
    <property type="molecule type" value="Genomic_DNA"/>
</dbReference>
<dbReference type="InterPro" id="IPR013839">
    <property type="entry name" value="DNAligase_adenylation"/>
</dbReference>
<dbReference type="GO" id="GO:0046872">
    <property type="term" value="F:metal ion binding"/>
    <property type="evidence" value="ECO:0007669"/>
    <property type="project" value="UniProtKB-KW"/>
</dbReference>
<feature type="active site" description="N6-AMP-lysine intermediate" evidence="14">
    <location>
        <position position="120"/>
    </location>
</feature>
<dbReference type="SMART" id="SM00278">
    <property type="entry name" value="HhH1"/>
    <property type="match status" value="5"/>
</dbReference>
<dbReference type="Gene3D" id="3.40.50.10190">
    <property type="entry name" value="BRCT domain"/>
    <property type="match status" value="1"/>
</dbReference>
<dbReference type="Pfam" id="PF00533">
    <property type="entry name" value="BRCT"/>
    <property type="match status" value="1"/>
</dbReference>
<comment type="similarity">
    <text evidence="13 14">Belongs to the NAD-dependent DNA ligase family. LigA subfamily.</text>
</comment>
<organism evidence="16 17">
    <name type="scientific">Candidatus Kaiserbacteria bacterium RIFCSPHIGHO2_01_FULL_46_22</name>
    <dbReference type="NCBI Taxonomy" id="1798475"/>
    <lineage>
        <taxon>Bacteria</taxon>
        <taxon>Candidatus Kaiseribacteriota</taxon>
    </lineage>
</organism>
<feature type="binding site" evidence="14">
    <location>
        <position position="141"/>
    </location>
    <ligand>
        <name>NAD(+)</name>
        <dbReference type="ChEBI" id="CHEBI:57540"/>
    </ligand>
</feature>
<dbReference type="InterPro" id="IPR036420">
    <property type="entry name" value="BRCT_dom_sf"/>
</dbReference>
<dbReference type="SUPFAM" id="SSF50249">
    <property type="entry name" value="Nucleic acid-binding proteins"/>
    <property type="match status" value="1"/>
</dbReference>
<dbReference type="Pfam" id="PF03120">
    <property type="entry name" value="OB_DNA_ligase"/>
    <property type="match status" value="1"/>
</dbReference>
<comment type="cofactor">
    <cofactor evidence="14">
        <name>Mg(2+)</name>
        <dbReference type="ChEBI" id="CHEBI:18420"/>
    </cofactor>
    <cofactor evidence="14">
        <name>Mn(2+)</name>
        <dbReference type="ChEBI" id="CHEBI:29035"/>
    </cofactor>
</comment>
<dbReference type="Proteomes" id="UP000176322">
    <property type="component" value="Unassembled WGS sequence"/>
</dbReference>
<feature type="binding site" evidence="14">
    <location>
        <begin position="82"/>
        <end position="83"/>
    </location>
    <ligand>
        <name>NAD(+)</name>
        <dbReference type="ChEBI" id="CHEBI:57540"/>
    </ligand>
</feature>
<evidence type="ECO:0000256" key="5">
    <source>
        <dbReference type="ARBA" id="ARBA00022705"/>
    </source>
</evidence>
<evidence type="ECO:0000256" key="12">
    <source>
        <dbReference type="ARBA" id="ARBA00034005"/>
    </source>
</evidence>
<dbReference type="PANTHER" id="PTHR23389:SF9">
    <property type="entry name" value="DNA LIGASE"/>
    <property type="match status" value="1"/>
</dbReference>
<dbReference type="FunFam" id="2.40.50.140:FF:000012">
    <property type="entry name" value="DNA ligase"/>
    <property type="match status" value="1"/>
</dbReference>
<dbReference type="InterPro" id="IPR004150">
    <property type="entry name" value="NAD_DNA_ligase_OB"/>
</dbReference>
<reference evidence="16 17" key="1">
    <citation type="journal article" date="2016" name="Nat. Commun.">
        <title>Thousands of microbial genomes shed light on interconnected biogeochemical processes in an aquifer system.</title>
        <authorList>
            <person name="Anantharaman K."/>
            <person name="Brown C.T."/>
            <person name="Hug L.A."/>
            <person name="Sharon I."/>
            <person name="Castelle C.J."/>
            <person name="Probst A.J."/>
            <person name="Thomas B.C."/>
            <person name="Singh A."/>
            <person name="Wilkins M.J."/>
            <person name="Karaoz U."/>
            <person name="Brodie E.L."/>
            <person name="Williams K.H."/>
            <person name="Hubbard S.S."/>
            <person name="Banfield J.F."/>
        </authorList>
    </citation>
    <scope>NUCLEOTIDE SEQUENCE [LARGE SCALE GENOMIC DNA]</scope>
</reference>
<dbReference type="GO" id="GO:0006281">
    <property type="term" value="P:DNA repair"/>
    <property type="evidence" value="ECO:0007669"/>
    <property type="project" value="UniProtKB-KW"/>
</dbReference>
<evidence type="ECO:0000256" key="11">
    <source>
        <dbReference type="ARBA" id="ARBA00023204"/>
    </source>
</evidence>